<reference evidence="2 3" key="1">
    <citation type="journal article" date="2018" name="IMA Fungus">
        <title>IMA Genome-F 9: Draft genome sequence of Annulohypoxylon stygium, Aspergillus mulundensis, Berkeleyomyces basicola (syn. Thielaviopsis basicola), Ceratocystis smalleyi, two Cercospora beticola strains, Coleophoma cylindrospora, Fusarium fracticaudum, Phialophora cf. hyalina, and Morchella septimelata.</title>
        <authorList>
            <person name="Wingfield B.D."/>
            <person name="Bills G.F."/>
            <person name="Dong Y."/>
            <person name="Huang W."/>
            <person name="Nel W.J."/>
            <person name="Swalarsk-Parry B.S."/>
            <person name="Vaghefi N."/>
            <person name="Wilken P.M."/>
            <person name="An Z."/>
            <person name="de Beer Z.W."/>
            <person name="De Vos L."/>
            <person name="Chen L."/>
            <person name="Duong T.A."/>
            <person name="Gao Y."/>
            <person name="Hammerbacher A."/>
            <person name="Kikkert J.R."/>
            <person name="Li Y."/>
            <person name="Li H."/>
            <person name="Li K."/>
            <person name="Li Q."/>
            <person name="Liu X."/>
            <person name="Ma X."/>
            <person name="Naidoo K."/>
            <person name="Pethybridge S.J."/>
            <person name="Sun J."/>
            <person name="Steenkamp E.T."/>
            <person name="van der Nest M.A."/>
            <person name="van Wyk S."/>
            <person name="Wingfield M.J."/>
            <person name="Xiong C."/>
            <person name="Yue Q."/>
            <person name="Zhang X."/>
        </authorList>
    </citation>
    <scope>NUCLEOTIDE SEQUENCE [LARGE SCALE GENOMIC DNA]</scope>
    <source>
        <strain evidence="2 3">BP5796</strain>
    </source>
</reference>
<proteinExistence type="predicted"/>
<dbReference type="OrthoDB" id="340681at2759"/>
<keyword evidence="3" id="KW-1185">Reference proteome</keyword>
<dbReference type="EMBL" id="PDLN01000007">
    <property type="protein sequence ID" value="RDW80464.1"/>
    <property type="molecule type" value="Genomic_DNA"/>
</dbReference>
<dbReference type="InterPro" id="IPR006886">
    <property type="entry name" value="RNA_pol_III_Rpc5"/>
</dbReference>
<name>A0A3D8S308_9HELO</name>
<evidence type="ECO:0000313" key="2">
    <source>
        <dbReference type="EMBL" id="RDW80464.1"/>
    </source>
</evidence>
<dbReference type="PANTHER" id="PTHR12069">
    <property type="entry name" value="DNA-DIRECTED RNA POLYMERASES III 80 KDA POLYPEPTIDE RNA POLYMERASE III SUBUNIT 5"/>
    <property type="match status" value="1"/>
</dbReference>
<evidence type="ECO:0008006" key="4">
    <source>
        <dbReference type="Google" id="ProtNLM"/>
    </source>
</evidence>
<feature type="compositionally biased region" description="Basic residues" evidence="1">
    <location>
        <begin position="349"/>
        <end position="361"/>
    </location>
</feature>
<accession>A0A3D8S308</accession>
<dbReference type="Pfam" id="PF04801">
    <property type="entry name" value="RPC5"/>
    <property type="match status" value="2"/>
</dbReference>
<dbReference type="GO" id="GO:0005666">
    <property type="term" value="C:RNA polymerase III complex"/>
    <property type="evidence" value="ECO:0007669"/>
    <property type="project" value="TreeGrafter"/>
</dbReference>
<feature type="compositionally biased region" description="Basic and acidic residues" evidence="1">
    <location>
        <begin position="197"/>
        <end position="206"/>
    </location>
</feature>
<feature type="compositionally biased region" description="Low complexity" evidence="1">
    <location>
        <begin position="369"/>
        <end position="378"/>
    </location>
</feature>
<feature type="region of interest" description="Disordered" evidence="1">
    <location>
        <begin position="274"/>
        <end position="392"/>
    </location>
</feature>
<feature type="region of interest" description="Disordered" evidence="1">
    <location>
        <begin position="197"/>
        <end position="245"/>
    </location>
</feature>
<dbReference type="PANTHER" id="PTHR12069:SF0">
    <property type="entry name" value="DNA-DIRECTED RNA POLYMERASE III SUBUNIT RPC5"/>
    <property type="match status" value="1"/>
</dbReference>
<evidence type="ECO:0000313" key="3">
    <source>
        <dbReference type="Proteomes" id="UP000256328"/>
    </source>
</evidence>
<feature type="compositionally biased region" description="Acidic residues" evidence="1">
    <location>
        <begin position="275"/>
        <end position="293"/>
    </location>
</feature>
<dbReference type="Proteomes" id="UP000256328">
    <property type="component" value="Unassembled WGS sequence"/>
</dbReference>
<dbReference type="AlphaFoldDB" id="A0A3D8S308"/>
<gene>
    <name evidence="2" type="ORF">BP5796_05162</name>
</gene>
<feature type="compositionally biased region" description="Basic and acidic residues" evidence="1">
    <location>
        <begin position="306"/>
        <end position="335"/>
    </location>
</feature>
<protein>
    <recommendedName>
        <fullName evidence="4">DNA-directed RNA polymerase III subunit rpc5</fullName>
    </recommendedName>
</protein>
<sequence length="392" mass="43201">MTDSDIEETDPIKASYDVFIKPQMSDSRQIYILQFPNRDSKQHYSASNDSQPFKLRIKPQSGMLELDVPLDAWRNYDKEKGLKWGEVMRKSNKQGQSHGMPGGFGIGGGPPAAGRGRGVKEELSLVNQERLLADYAGAIQREQVLVKQTLGGQSVPPGVSSPQYMVGTFRKNQLHLTPISHIVQMRPQFHHIDAAVEQERQSRPRETAAGARSTEQRPVHQTAKTTVDGEEESTESMSDRVTAAQQETWRGHRYIDEDSAEAWSAFHENLFVGADTEEKEEKDEDEEELPDADDIAKGGAAAAGGPKDKGKGKAVEKDLKEKVPRLVSRLDDARYLDTISAPNDAVKLSRSKKVKKRKGKGKAAEGDASDSSSTLSEASSDEEEDDADLVVV</sequence>
<dbReference type="GO" id="GO:0042797">
    <property type="term" value="P:tRNA transcription by RNA polymerase III"/>
    <property type="evidence" value="ECO:0007669"/>
    <property type="project" value="TreeGrafter"/>
</dbReference>
<feature type="region of interest" description="Disordered" evidence="1">
    <location>
        <begin position="92"/>
        <end position="118"/>
    </location>
</feature>
<feature type="compositionally biased region" description="Gly residues" evidence="1">
    <location>
        <begin position="100"/>
        <end position="111"/>
    </location>
</feature>
<comment type="caution">
    <text evidence="2">The sequence shown here is derived from an EMBL/GenBank/DDBJ whole genome shotgun (WGS) entry which is preliminary data.</text>
</comment>
<organism evidence="2 3">
    <name type="scientific">Coleophoma crateriformis</name>
    <dbReference type="NCBI Taxonomy" id="565419"/>
    <lineage>
        <taxon>Eukaryota</taxon>
        <taxon>Fungi</taxon>
        <taxon>Dikarya</taxon>
        <taxon>Ascomycota</taxon>
        <taxon>Pezizomycotina</taxon>
        <taxon>Leotiomycetes</taxon>
        <taxon>Helotiales</taxon>
        <taxon>Dermateaceae</taxon>
        <taxon>Coleophoma</taxon>
    </lineage>
</organism>
<evidence type="ECO:0000256" key="1">
    <source>
        <dbReference type="SAM" id="MobiDB-lite"/>
    </source>
</evidence>
<feature type="compositionally biased region" description="Acidic residues" evidence="1">
    <location>
        <begin position="379"/>
        <end position="392"/>
    </location>
</feature>